<evidence type="ECO:0000313" key="2">
    <source>
        <dbReference type="EMBL" id="MBB0244442.1"/>
    </source>
</evidence>
<feature type="compositionally biased region" description="Basic and acidic residues" evidence="1">
    <location>
        <begin position="31"/>
        <end position="44"/>
    </location>
</feature>
<comment type="caution">
    <text evidence="2">The sequence shown here is derived from an EMBL/GenBank/DDBJ whole genome shotgun (WGS) entry which is preliminary data.</text>
</comment>
<accession>A0A7W3TCZ5</accession>
<dbReference type="EMBL" id="VKHT01000239">
    <property type="protein sequence ID" value="MBB0244442.1"/>
    <property type="molecule type" value="Genomic_DNA"/>
</dbReference>
<name>A0A7W3TCZ5_9ACTN</name>
<protein>
    <recommendedName>
        <fullName evidence="4">DUF4461 domain-containing protein</fullName>
    </recommendedName>
</protein>
<keyword evidence="3" id="KW-1185">Reference proteome</keyword>
<evidence type="ECO:0008006" key="4">
    <source>
        <dbReference type="Google" id="ProtNLM"/>
    </source>
</evidence>
<gene>
    <name evidence="2" type="ORF">FNQ90_10075</name>
</gene>
<dbReference type="Proteomes" id="UP000538929">
    <property type="component" value="Unassembled WGS sequence"/>
</dbReference>
<sequence length="82" mass="9590">MGRPDAPDTATRSAERESEAGEAGGSMPKPGHPERPDADRSRRRAEFLRELHEAKALRERVRPRRARTARLRLQQRMRTFRW</sequence>
<evidence type="ECO:0000256" key="1">
    <source>
        <dbReference type="SAM" id="MobiDB-lite"/>
    </source>
</evidence>
<proteinExistence type="predicted"/>
<organism evidence="2 3">
    <name type="scientific">Streptomyces alkaliphilus</name>
    <dbReference type="NCBI Taxonomy" id="1472722"/>
    <lineage>
        <taxon>Bacteria</taxon>
        <taxon>Bacillati</taxon>
        <taxon>Actinomycetota</taxon>
        <taxon>Actinomycetes</taxon>
        <taxon>Kitasatosporales</taxon>
        <taxon>Streptomycetaceae</taxon>
        <taxon>Streptomyces</taxon>
    </lineage>
</organism>
<feature type="region of interest" description="Disordered" evidence="1">
    <location>
        <begin position="1"/>
        <end position="44"/>
    </location>
</feature>
<reference evidence="3" key="1">
    <citation type="submission" date="2019-10" db="EMBL/GenBank/DDBJ databases">
        <title>Streptomyces sp. nov., a novel actinobacterium isolated from alkaline environment.</title>
        <authorList>
            <person name="Golinska P."/>
        </authorList>
    </citation>
    <scope>NUCLEOTIDE SEQUENCE [LARGE SCALE GENOMIC DNA]</scope>
    <source>
        <strain evidence="3">DSM 42118</strain>
    </source>
</reference>
<evidence type="ECO:0000313" key="3">
    <source>
        <dbReference type="Proteomes" id="UP000538929"/>
    </source>
</evidence>
<dbReference type="AlphaFoldDB" id="A0A7W3TCZ5"/>